<dbReference type="InterPro" id="IPR020476">
    <property type="entry name" value="Nudix_hydrolase"/>
</dbReference>
<feature type="domain" description="Nudix hydrolase" evidence="3">
    <location>
        <begin position="67"/>
        <end position="193"/>
    </location>
</feature>
<dbReference type="Proteomes" id="UP000605013">
    <property type="component" value="Unassembled WGS sequence"/>
</dbReference>
<evidence type="ECO:0000313" key="4">
    <source>
        <dbReference type="EMBL" id="MBL7560066.1"/>
    </source>
</evidence>
<gene>
    <name evidence="4" type="ORF">JAO71_09645</name>
</gene>
<dbReference type="EMBL" id="JAEMEF010000007">
    <property type="protein sequence ID" value="MBL7560066.1"/>
    <property type="molecule type" value="Genomic_DNA"/>
</dbReference>
<sequence length="193" mass="22173">MQCIFVNDKPIYLTTTVEKETDFKNFLLKDVNIDLVLQTISKKSINSVRLIGHDKDKLMKAFKKKLPNVIAGGGKVLNNKGDILFIYRNDKWDLPKGKAEKKETIEETAIREVAEETGVDGLKIVKPLPVTYHVFKRNGKSKLKITHWFEMYSDFEDELQPQINEGITKVEWLNEKAAKQALSNSYANIKLLF</sequence>
<comment type="caution">
    <text evidence="4">The sequence shown here is derived from an EMBL/GenBank/DDBJ whole genome shotgun (WGS) entry which is preliminary data.</text>
</comment>
<dbReference type="PRINTS" id="PR00502">
    <property type="entry name" value="NUDIXFAMILY"/>
</dbReference>
<protein>
    <submittedName>
        <fullName evidence="4">NUDIX domain-containing protein</fullName>
    </submittedName>
</protein>
<dbReference type="PANTHER" id="PTHR43736:SF1">
    <property type="entry name" value="DIHYDRONEOPTERIN TRIPHOSPHATE DIPHOSPHATASE"/>
    <property type="match status" value="1"/>
</dbReference>
<dbReference type="PANTHER" id="PTHR43736">
    <property type="entry name" value="ADP-RIBOSE PYROPHOSPHATASE"/>
    <property type="match status" value="1"/>
</dbReference>
<keyword evidence="5" id="KW-1185">Reference proteome</keyword>
<evidence type="ECO:0000313" key="5">
    <source>
        <dbReference type="Proteomes" id="UP000605013"/>
    </source>
</evidence>
<dbReference type="SUPFAM" id="SSF55811">
    <property type="entry name" value="Nudix"/>
    <property type="match status" value="1"/>
</dbReference>
<dbReference type="PROSITE" id="PS00893">
    <property type="entry name" value="NUDIX_BOX"/>
    <property type="match status" value="1"/>
</dbReference>
<dbReference type="InterPro" id="IPR015797">
    <property type="entry name" value="NUDIX_hydrolase-like_dom_sf"/>
</dbReference>
<evidence type="ECO:0000256" key="2">
    <source>
        <dbReference type="RuleBase" id="RU003476"/>
    </source>
</evidence>
<dbReference type="PROSITE" id="PS51462">
    <property type="entry name" value="NUDIX"/>
    <property type="match status" value="1"/>
</dbReference>
<dbReference type="InterPro" id="IPR020084">
    <property type="entry name" value="NUDIX_hydrolase_CS"/>
</dbReference>
<dbReference type="InterPro" id="IPR000086">
    <property type="entry name" value="NUDIX_hydrolase_dom"/>
</dbReference>
<dbReference type="Pfam" id="PF00293">
    <property type="entry name" value="NUDIX"/>
    <property type="match status" value="1"/>
</dbReference>
<dbReference type="RefSeq" id="WP_116823386.1">
    <property type="nucleotide sequence ID" value="NZ_JAEMEF010000007.1"/>
</dbReference>
<dbReference type="CDD" id="cd03673">
    <property type="entry name" value="NUDIX_Ap6A_hydrolase"/>
    <property type="match status" value="1"/>
</dbReference>
<organism evidence="4 5">
    <name type="scientific">Olleya sediminilitoris</name>
    <dbReference type="NCBI Taxonomy" id="2795739"/>
    <lineage>
        <taxon>Bacteria</taxon>
        <taxon>Pseudomonadati</taxon>
        <taxon>Bacteroidota</taxon>
        <taxon>Flavobacteriia</taxon>
        <taxon>Flavobacteriales</taxon>
        <taxon>Flavobacteriaceae</taxon>
    </lineage>
</organism>
<name>A0ABS1WLQ9_9FLAO</name>
<proteinExistence type="inferred from homology"/>
<evidence type="ECO:0000259" key="3">
    <source>
        <dbReference type="PROSITE" id="PS51462"/>
    </source>
</evidence>
<evidence type="ECO:0000256" key="1">
    <source>
        <dbReference type="ARBA" id="ARBA00022801"/>
    </source>
</evidence>
<keyword evidence="1 2" id="KW-0378">Hydrolase</keyword>
<reference evidence="4 5" key="1">
    <citation type="submission" date="2020-12" db="EMBL/GenBank/DDBJ databases">
        <title>Olleya sediminilitoris sp. nov., isolated from a tidal flat.</title>
        <authorList>
            <person name="Park S."/>
            <person name="Yoon J.-H."/>
        </authorList>
    </citation>
    <scope>NUCLEOTIDE SEQUENCE [LARGE SCALE GENOMIC DNA]</scope>
    <source>
        <strain evidence="4 5">YSTF-M6</strain>
    </source>
</reference>
<comment type="similarity">
    <text evidence="2">Belongs to the Nudix hydrolase family.</text>
</comment>
<accession>A0ABS1WLQ9</accession>
<dbReference type="Gene3D" id="3.90.79.10">
    <property type="entry name" value="Nucleoside Triphosphate Pyrophosphohydrolase"/>
    <property type="match status" value="1"/>
</dbReference>